<dbReference type="Proteomes" id="UP000199548">
    <property type="component" value="Unassembled WGS sequence"/>
</dbReference>
<evidence type="ECO:0000313" key="5">
    <source>
        <dbReference type="Proteomes" id="UP000199548"/>
    </source>
</evidence>
<dbReference type="CDD" id="cd06974">
    <property type="entry name" value="TerD_like"/>
    <property type="match status" value="1"/>
</dbReference>
<dbReference type="Pfam" id="PF02342">
    <property type="entry name" value="TerD"/>
    <property type="match status" value="1"/>
</dbReference>
<accession>A0A1I3D9Z7</accession>
<reference evidence="4 5" key="1">
    <citation type="submission" date="2016-10" db="EMBL/GenBank/DDBJ databases">
        <authorList>
            <person name="de Groot N.N."/>
        </authorList>
    </citation>
    <scope>NUCLEOTIDE SEQUENCE [LARGE SCALE GENOMIC DNA]</scope>
    <source>
        <strain evidence="4 5">LMG 23650</strain>
    </source>
</reference>
<dbReference type="PANTHER" id="PTHR32097:SF4">
    <property type="entry name" value="GENERAL STRESS PROTEIN 16U"/>
    <property type="match status" value="1"/>
</dbReference>
<evidence type="ECO:0000259" key="3">
    <source>
        <dbReference type="Pfam" id="PF02342"/>
    </source>
</evidence>
<dbReference type="Gene3D" id="2.60.60.30">
    <property type="entry name" value="sav2460 like domains"/>
    <property type="match status" value="1"/>
</dbReference>
<evidence type="ECO:0000256" key="2">
    <source>
        <dbReference type="ARBA" id="ARBA00022686"/>
    </source>
</evidence>
<dbReference type="GO" id="GO:0046690">
    <property type="term" value="P:response to tellurium ion"/>
    <property type="evidence" value="ECO:0007669"/>
    <property type="project" value="UniProtKB-KW"/>
</dbReference>
<keyword evidence="2" id="KW-0778">Tellurium resistance</keyword>
<dbReference type="InterPro" id="IPR003325">
    <property type="entry name" value="TerD"/>
</dbReference>
<organism evidence="4 5">
    <name type="scientific">Paraburkholderia megapolitana</name>
    <dbReference type="NCBI Taxonomy" id="420953"/>
    <lineage>
        <taxon>Bacteria</taxon>
        <taxon>Pseudomonadati</taxon>
        <taxon>Pseudomonadota</taxon>
        <taxon>Betaproteobacteria</taxon>
        <taxon>Burkholderiales</taxon>
        <taxon>Burkholderiaceae</taxon>
        <taxon>Paraburkholderia</taxon>
    </lineage>
</organism>
<proteinExistence type="inferred from homology"/>
<evidence type="ECO:0000313" key="4">
    <source>
        <dbReference type="EMBL" id="SFH83574.1"/>
    </source>
</evidence>
<gene>
    <name evidence="4" type="ORF">SAMN05192543_101193</name>
</gene>
<dbReference type="AlphaFoldDB" id="A0A1I3D9Z7"/>
<dbReference type="EMBL" id="FOQU01000001">
    <property type="protein sequence ID" value="SFH83574.1"/>
    <property type="molecule type" value="Genomic_DNA"/>
</dbReference>
<comment type="similarity">
    <text evidence="1">Belongs to the CAPAB/TerDEXZ family.</text>
</comment>
<feature type="domain" description="TerD" evidence="3">
    <location>
        <begin position="2"/>
        <end position="191"/>
    </location>
</feature>
<dbReference type="InterPro" id="IPR051324">
    <property type="entry name" value="Stress/Tellurium_Resist"/>
</dbReference>
<protein>
    <submittedName>
        <fullName evidence="4">Tellurium resistance protein TerD</fullName>
    </submittedName>
</protein>
<name>A0A1I3D9Z7_9BURK</name>
<dbReference type="RefSeq" id="WP_170275720.1">
    <property type="nucleotide sequence ID" value="NZ_CP041743.1"/>
</dbReference>
<keyword evidence="5" id="KW-1185">Reference proteome</keyword>
<dbReference type="PANTHER" id="PTHR32097">
    <property type="entry name" value="CAMP-BINDING PROTEIN 1-RELATED"/>
    <property type="match status" value="1"/>
</dbReference>
<sequence length="199" mass="22263">MINLQKNQGINLSKDHAHVRRFLVDTKWDVNAAAQSRLDQFEVNVSAFLLNHKTGKPLAARDEDFVFYNNRQDPTGAVVHRPDDWQDGDDAMTLDLDILAAQNPGVDEVSLIVEIYEGLKRRQNFGHINHTTAVINDADTKTPIAQFRLTEDDATYTAVQMGSFVRENGDWHFKAIGTGYNKGLAAFLSAYGLQAADEE</sequence>
<evidence type="ECO:0000256" key="1">
    <source>
        <dbReference type="ARBA" id="ARBA00008775"/>
    </source>
</evidence>
<dbReference type="STRING" id="420953.SAMN05192543_101193"/>